<feature type="transmembrane region" description="Helical" evidence="1">
    <location>
        <begin position="20"/>
        <end position="39"/>
    </location>
</feature>
<dbReference type="STRING" id="1194090.SAMN05443144_10827"/>
<gene>
    <name evidence="3" type="ORF">SAMN05443144_10827</name>
</gene>
<reference evidence="3 4" key="1">
    <citation type="submission" date="2016-11" db="EMBL/GenBank/DDBJ databases">
        <authorList>
            <person name="Jaros S."/>
            <person name="Januszkiewicz K."/>
            <person name="Wedrychowicz H."/>
        </authorList>
    </citation>
    <scope>NUCLEOTIDE SEQUENCE [LARGE SCALE GENOMIC DNA]</scope>
    <source>
        <strain evidence="3 4">DSM 21986</strain>
    </source>
</reference>
<dbReference type="GO" id="GO:0000156">
    <property type="term" value="F:phosphorelay response regulator activity"/>
    <property type="evidence" value="ECO:0007669"/>
    <property type="project" value="InterPro"/>
</dbReference>
<keyword evidence="1" id="KW-0812">Transmembrane</keyword>
<dbReference type="InterPro" id="IPR007492">
    <property type="entry name" value="LytTR_DNA-bd_dom"/>
</dbReference>
<dbReference type="AlphaFoldDB" id="A0A1M5B8N4"/>
<dbReference type="EMBL" id="FQUS01000008">
    <property type="protein sequence ID" value="SHF38667.1"/>
    <property type="molecule type" value="Genomic_DNA"/>
</dbReference>
<name>A0A1M5B8N4_9BACT</name>
<feature type="domain" description="HTH LytTR-type" evidence="2">
    <location>
        <begin position="216"/>
        <end position="283"/>
    </location>
</feature>
<feature type="transmembrane region" description="Helical" evidence="1">
    <location>
        <begin position="51"/>
        <end position="71"/>
    </location>
</feature>
<protein>
    <submittedName>
        <fullName evidence="3">Transcriptional regulator, LytTR family</fullName>
    </submittedName>
</protein>
<accession>A0A1M5B8N4</accession>
<dbReference type="Proteomes" id="UP000184041">
    <property type="component" value="Unassembled WGS sequence"/>
</dbReference>
<dbReference type="GO" id="GO:0003677">
    <property type="term" value="F:DNA binding"/>
    <property type="evidence" value="ECO:0007669"/>
    <property type="project" value="InterPro"/>
</dbReference>
<evidence type="ECO:0000259" key="2">
    <source>
        <dbReference type="PROSITE" id="PS50930"/>
    </source>
</evidence>
<dbReference type="PROSITE" id="PS50930">
    <property type="entry name" value="HTH_LYTTR"/>
    <property type="match status" value="1"/>
</dbReference>
<dbReference type="SMART" id="SM00850">
    <property type="entry name" value="LytTR"/>
    <property type="match status" value="1"/>
</dbReference>
<evidence type="ECO:0000313" key="3">
    <source>
        <dbReference type="EMBL" id="SHF38667.1"/>
    </source>
</evidence>
<dbReference type="OrthoDB" id="1118393at2"/>
<dbReference type="Pfam" id="PF04397">
    <property type="entry name" value="LytTR"/>
    <property type="match status" value="1"/>
</dbReference>
<dbReference type="InterPro" id="IPR046947">
    <property type="entry name" value="LytR-like"/>
</dbReference>
<organism evidence="3 4">
    <name type="scientific">Fodinibius roseus</name>
    <dbReference type="NCBI Taxonomy" id="1194090"/>
    <lineage>
        <taxon>Bacteria</taxon>
        <taxon>Pseudomonadati</taxon>
        <taxon>Balneolota</taxon>
        <taxon>Balneolia</taxon>
        <taxon>Balneolales</taxon>
        <taxon>Balneolaceae</taxon>
        <taxon>Fodinibius</taxon>
    </lineage>
</organism>
<dbReference type="PANTHER" id="PTHR37299">
    <property type="entry name" value="TRANSCRIPTIONAL REGULATOR-RELATED"/>
    <property type="match status" value="1"/>
</dbReference>
<keyword evidence="1" id="KW-1133">Transmembrane helix</keyword>
<feature type="transmembrane region" description="Helical" evidence="1">
    <location>
        <begin position="91"/>
        <end position="114"/>
    </location>
</feature>
<dbReference type="PANTHER" id="PTHR37299:SF1">
    <property type="entry name" value="STAGE 0 SPORULATION PROTEIN A HOMOLOG"/>
    <property type="match status" value="1"/>
</dbReference>
<proteinExistence type="predicted"/>
<evidence type="ECO:0000313" key="4">
    <source>
        <dbReference type="Proteomes" id="UP000184041"/>
    </source>
</evidence>
<evidence type="ECO:0000256" key="1">
    <source>
        <dbReference type="SAM" id="Phobius"/>
    </source>
</evidence>
<keyword evidence="4" id="KW-1185">Reference proteome</keyword>
<sequence length="284" mass="32461">MTTIFRSPYPFFEDPRQGLWITAGVSLFVVLFLWVFKPFGIAGFSGQSQRVLIIGSGLVCFVVLGINHFLLPAIFRDTFTNEGWTVGKHIVWLWWQLISVGLGNYLFAIVTGFLETGLVSFLFIMLITFVIGFFPIAVIVLISHLVLYKRRLNVANRSNQRLKNRDANIKETLCFSSETGNEKVECEADHFLYAESRDNYAYICYLENGEKKGTMLRSTLKKLEDQISPSWILRCHRSYIVNLNSIKAIEGNAQGYKLVLNHVDVIIPVSRSRHKEVLKKLESI</sequence>
<dbReference type="RefSeq" id="WP_073062492.1">
    <property type="nucleotide sequence ID" value="NZ_FQUS01000008.1"/>
</dbReference>
<dbReference type="Gene3D" id="2.40.50.1020">
    <property type="entry name" value="LytTr DNA-binding domain"/>
    <property type="match status" value="1"/>
</dbReference>
<feature type="transmembrane region" description="Helical" evidence="1">
    <location>
        <begin position="121"/>
        <end position="148"/>
    </location>
</feature>
<keyword evidence="1" id="KW-0472">Membrane</keyword>